<dbReference type="EMBL" id="VBPB01000353">
    <property type="protein sequence ID" value="TMQ68992.1"/>
    <property type="molecule type" value="Genomic_DNA"/>
</dbReference>
<sequence length="664" mass="74928">MYLRHSIRRKDGKAHVSWRLVRSVRRHGKVVQETVAQLGELDAQGRARARALARTITGRGDQRELFEAKLPDAAPVAVRLDQLRLERGRRFGDVWLGWTLWRALKLDGLCEELLGAGRETVPWSTMAAVLVLARLCEPASELHIAEDWYRRTALEDLLGVPGEQVNDDRLYRALDRLLPHKLAIERHLKERLGALFALDYDLLLYDVTSTYFEGLAAHNPLAQRGYSRDHRPDCKQVCIALVVTREGMPLGYEVFAGNRVDVTTVQEIVGTMEARYGSAQRIWVMDRGMTSTKNLAWLKKTGRRYLIGTSRGEIKRWSRELAEARDWHAVREGIEARLCAGPEGNETFLLCRSAERREKEQAMHARFAARIEQGLTKLAHRLEHSRRRIDRETIGRQIGRLLARTSRAAGRYRIQVHEDPSAHAGVRLEWSVRSEWDESARTTEGCYVLRTNVTDWTPEALWRTYVQLTEAEAAFRIHKSELSLRPIWHQKADRVQAHILVCFLAYVLWKTLGPQPAHPPRRTGPHSEHRRRLAASGAATARAAHPLRRATGQGPSAAPRAPRSRAPRATQNPTETGRSARRNVVPTRGAKWLKNNKTTPRTAEVGLGITARHPRRTTPRGHPSGWPRRFGSRRRAGRGSPAGTAGPGPQSGAARGPPSRTGSR</sequence>
<reference evidence="3 4" key="1">
    <citation type="journal article" date="2019" name="Nat. Microbiol.">
        <title>Mediterranean grassland soil C-N compound turnover is dependent on rainfall and depth, and is mediated by genomically divergent microorganisms.</title>
        <authorList>
            <person name="Diamond S."/>
            <person name="Andeer P.F."/>
            <person name="Li Z."/>
            <person name="Crits-Christoph A."/>
            <person name="Burstein D."/>
            <person name="Anantharaman K."/>
            <person name="Lane K.R."/>
            <person name="Thomas B.C."/>
            <person name="Pan C."/>
            <person name="Northen T.R."/>
            <person name="Banfield J.F."/>
        </authorList>
    </citation>
    <scope>NUCLEOTIDE SEQUENCE [LARGE SCALE GENOMIC DNA]</scope>
    <source>
        <strain evidence="3">WS_11</strain>
    </source>
</reference>
<evidence type="ECO:0000256" key="1">
    <source>
        <dbReference type="SAM" id="MobiDB-lite"/>
    </source>
</evidence>
<dbReference type="NCBIfam" id="NF033559">
    <property type="entry name" value="transpos_IS1634"/>
    <property type="match status" value="1"/>
</dbReference>
<evidence type="ECO:0000313" key="4">
    <source>
        <dbReference type="Proteomes" id="UP000319771"/>
    </source>
</evidence>
<feature type="domain" description="Transposase IS4-like" evidence="2">
    <location>
        <begin position="220"/>
        <end position="508"/>
    </location>
</feature>
<dbReference type="AlphaFoldDB" id="A0A538TZD0"/>
<dbReference type="SUPFAM" id="SSF53098">
    <property type="entry name" value="Ribonuclease H-like"/>
    <property type="match status" value="1"/>
</dbReference>
<dbReference type="InterPro" id="IPR012337">
    <property type="entry name" value="RNaseH-like_sf"/>
</dbReference>
<dbReference type="GO" id="GO:0004803">
    <property type="term" value="F:transposase activity"/>
    <property type="evidence" value="ECO:0007669"/>
    <property type="project" value="InterPro"/>
</dbReference>
<dbReference type="PANTHER" id="PTHR34614">
    <property type="match status" value="1"/>
</dbReference>
<dbReference type="GO" id="GO:0006313">
    <property type="term" value="P:DNA transposition"/>
    <property type="evidence" value="ECO:0007669"/>
    <property type="project" value="InterPro"/>
</dbReference>
<gene>
    <name evidence="3" type="ORF">E6K81_15900</name>
</gene>
<evidence type="ECO:0000259" key="2">
    <source>
        <dbReference type="Pfam" id="PF01609"/>
    </source>
</evidence>
<dbReference type="PANTHER" id="PTHR34614:SF2">
    <property type="entry name" value="TRANSPOSASE IS4-LIKE DOMAIN-CONTAINING PROTEIN"/>
    <property type="match status" value="1"/>
</dbReference>
<feature type="compositionally biased region" description="Basic residues" evidence="1">
    <location>
        <begin position="519"/>
        <end position="533"/>
    </location>
</feature>
<protein>
    <submittedName>
        <fullName evidence="3">IS1634 family transposase</fullName>
    </submittedName>
</protein>
<comment type="caution">
    <text evidence="3">The sequence shown here is derived from an EMBL/GenBank/DDBJ whole genome shotgun (WGS) entry which is preliminary data.</text>
</comment>
<proteinExistence type="predicted"/>
<dbReference type="Proteomes" id="UP000319771">
    <property type="component" value="Unassembled WGS sequence"/>
</dbReference>
<dbReference type="Pfam" id="PF01609">
    <property type="entry name" value="DDE_Tnp_1"/>
    <property type="match status" value="1"/>
</dbReference>
<feature type="compositionally biased region" description="Low complexity" evidence="1">
    <location>
        <begin position="620"/>
        <end position="629"/>
    </location>
</feature>
<evidence type="ECO:0000313" key="3">
    <source>
        <dbReference type="EMBL" id="TMQ68992.1"/>
    </source>
</evidence>
<name>A0A538TZD0_UNCEI</name>
<dbReference type="GO" id="GO:0003677">
    <property type="term" value="F:DNA binding"/>
    <property type="evidence" value="ECO:0007669"/>
    <property type="project" value="InterPro"/>
</dbReference>
<accession>A0A538TZD0</accession>
<feature type="compositionally biased region" description="Low complexity" evidence="1">
    <location>
        <begin position="534"/>
        <end position="544"/>
    </location>
</feature>
<feature type="compositionally biased region" description="Low complexity" evidence="1">
    <location>
        <begin position="638"/>
        <end position="654"/>
    </location>
</feature>
<feature type="region of interest" description="Disordered" evidence="1">
    <location>
        <begin position="515"/>
        <end position="664"/>
    </location>
</feature>
<dbReference type="InterPro" id="IPR047654">
    <property type="entry name" value="IS1634_transpos"/>
</dbReference>
<dbReference type="InterPro" id="IPR002559">
    <property type="entry name" value="Transposase_11"/>
</dbReference>
<organism evidence="3 4">
    <name type="scientific">Eiseniibacteriota bacterium</name>
    <dbReference type="NCBI Taxonomy" id="2212470"/>
    <lineage>
        <taxon>Bacteria</taxon>
        <taxon>Candidatus Eiseniibacteriota</taxon>
    </lineage>
</organism>